<keyword evidence="5" id="KW-0479">Metal-binding</keyword>
<dbReference type="PANTHER" id="PTHR28004">
    <property type="entry name" value="ZGC:162816-RELATED"/>
    <property type="match status" value="1"/>
</dbReference>
<organism evidence="15 16">
    <name type="scientific">Gibberella nygamai</name>
    <name type="common">Bean root rot disease fungus</name>
    <name type="synonym">Fusarium nygamai</name>
    <dbReference type="NCBI Taxonomy" id="42673"/>
    <lineage>
        <taxon>Eukaryota</taxon>
        <taxon>Fungi</taxon>
        <taxon>Dikarya</taxon>
        <taxon>Ascomycota</taxon>
        <taxon>Pezizomycotina</taxon>
        <taxon>Sordariomycetes</taxon>
        <taxon>Hypocreomycetidae</taxon>
        <taxon>Hypocreales</taxon>
        <taxon>Nectriaceae</taxon>
        <taxon>Fusarium</taxon>
        <taxon>Fusarium fujikuroi species complex</taxon>
    </lineage>
</organism>
<evidence type="ECO:0000313" key="15">
    <source>
        <dbReference type="EMBL" id="PNP78939.1"/>
    </source>
</evidence>
<dbReference type="GO" id="GO:0036088">
    <property type="term" value="P:D-serine catabolic process"/>
    <property type="evidence" value="ECO:0007669"/>
    <property type="project" value="TreeGrafter"/>
</dbReference>
<dbReference type="InterPro" id="IPR029066">
    <property type="entry name" value="PLP-binding_barrel"/>
</dbReference>
<dbReference type="InterPro" id="IPR042208">
    <property type="entry name" value="D-ser_dehydrat-like_sf"/>
</dbReference>
<evidence type="ECO:0000256" key="5">
    <source>
        <dbReference type="ARBA" id="ARBA00022723"/>
    </source>
</evidence>
<dbReference type="STRING" id="42673.A0A2K0W9G6"/>
<evidence type="ECO:0000256" key="8">
    <source>
        <dbReference type="ARBA" id="ARBA00023239"/>
    </source>
</evidence>
<comment type="catalytic activity">
    <reaction evidence="9">
        <text>D-serine = pyruvate + NH4(+)</text>
        <dbReference type="Rhea" id="RHEA:13977"/>
        <dbReference type="ChEBI" id="CHEBI:15361"/>
        <dbReference type="ChEBI" id="CHEBI:28938"/>
        <dbReference type="ChEBI" id="CHEBI:35247"/>
        <dbReference type="EC" id="4.3.1.18"/>
    </reaction>
    <physiologicalReaction direction="left-to-right" evidence="9">
        <dbReference type="Rhea" id="RHEA:13978"/>
    </physiologicalReaction>
</comment>
<dbReference type="OrthoDB" id="20198at2759"/>
<evidence type="ECO:0000256" key="1">
    <source>
        <dbReference type="ARBA" id="ARBA00001933"/>
    </source>
</evidence>
<dbReference type="GO" id="GO:0009636">
    <property type="term" value="P:response to toxic substance"/>
    <property type="evidence" value="ECO:0007669"/>
    <property type="project" value="UniProtKB-KW"/>
</dbReference>
<keyword evidence="6" id="KW-0862">Zinc</keyword>
<reference evidence="15 16" key="1">
    <citation type="submission" date="2017-06" db="EMBL/GenBank/DDBJ databases">
        <title>Genome of Fusarium nygamai isolate CS10214.</title>
        <authorList>
            <person name="Gardiner D.M."/>
            <person name="Obanor F."/>
            <person name="Kazan K."/>
        </authorList>
    </citation>
    <scope>NUCLEOTIDE SEQUENCE [LARGE SCALE GENOMIC DNA]</scope>
    <source>
        <strain evidence="15 16">CS10214</strain>
    </source>
</reference>
<evidence type="ECO:0000256" key="11">
    <source>
        <dbReference type="ARBA" id="ARBA00066349"/>
    </source>
</evidence>
<keyword evidence="16" id="KW-1185">Reference proteome</keyword>
<comment type="caution">
    <text evidence="15">The sequence shown here is derived from an EMBL/GenBank/DDBJ whole genome shotgun (WGS) entry which is preliminary data.</text>
</comment>
<dbReference type="InterPro" id="IPR001608">
    <property type="entry name" value="Ala_racemase_N"/>
</dbReference>
<proteinExistence type="inferred from homology"/>
<dbReference type="InterPro" id="IPR026956">
    <property type="entry name" value="D-ser_dehydrat-like_dom"/>
</dbReference>
<dbReference type="InterPro" id="IPR051466">
    <property type="entry name" value="D-amino_acid_metab_enzyme"/>
</dbReference>
<dbReference type="Gene3D" id="3.20.20.10">
    <property type="entry name" value="Alanine racemase"/>
    <property type="match status" value="1"/>
</dbReference>
<dbReference type="Pfam" id="PF01168">
    <property type="entry name" value="Ala_racemase_N"/>
    <property type="match status" value="1"/>
</dbReference>
<dbReference type="GO" id="GO:0008721">
    <property type="term" value="F:D-serine ammonia-lyase activity"/>
    <property type="evidence" value="ECO:0007669"/>
    <property type="project" value="UniProtKB-EC"/>
</dbReference>
<dbReference type="Proteomes" id="UP000236664">
    <property type="component" value="Unassembled WGS sequence"/>
</dbReference>
<evidence type="ECO:0000256" key="2">
    <source>
        <dbReference type="ARBA" id="ARBA00001947"/>
    </source>
</evidence>
<dbReference type="EC" id="4.3.1.18" evidence="11"/>
<evidence type="ECO:0000256" key="12">
    <source>
        <dbReference type="ARBA" id="ARBA00069616"/>
    </source>
</evidence>
<evidence type="ECO:0000313" key="16">
    <source>
        <dbReference type="Proteomes" id="UP000236664"/>
    </source>
</evidence>
<protein>
    <recommendedName>
        <fullName evidence="12">D-serine dehydratase</fullName>
        <ecNumber evidence="11">4.3.1.18</ecNumber>
    </recommendedName>
    <alternativeName>
        <fullName evidence="13">D-serine deaminase</fullName>
    </alternativeName>
</protein>
<dbReference type="FunFam" id="3.20.20.10:FF:000016">
    <property type="entry name" value="D-serine dehydratase"/>
    <property type="match status" value="1"/>
</dbReference>
<accession>A0A2K0W9G6</accession>
<keyword evidence="7" id="KW-0663">Pyridoxal phosphate</keyword>
<comment type="function">
    <text evidence="10">Catalyzes the conversion of D-serine to pyruvate and ammonia. May play a role in D-serine detoxification.</text>
</comment>
<evidence type="ECO:0000256" key="6">
    <source>
        <dbReference type="ARBA" id="ARBA00022833"/>
    </source>
</evidence>
<keyword evidence="4" id="KW-0216">Detoxification</keyword>
<name>A0A2K0W9G6_GIBNY</name>
<dbReference type="PANTHER" id="PTHR28004:SF2">
    <property type="entry name" value="D-SERINE DEHYDRATASE"/>
    <property type="match status" value="1"/>
</dbReference>
<dbReference type="EMBL" id="MTQA01000095">
    <property type="protein sequence ID" value="PNP78939.1"/>
    <property type="molecule type" value="Genomic_DNA"/>
</dbReference>
<evidence type="ECO:0000256" key="4">
    <source>
        <dbReference type="ARBA" id="ARBA00022575"/>
    </source>
</evidence>
<evidence type="ECO:0000256" key="9">
    <source>
        <dbReference type="ARBA" id="ARBA00051198"/>
    </source>
</evidence>
<evidence type="ECO:0000259" key="14">
    <source>
        <dbReference type="SMART" id="SM01119"/>
    </source>
</evidence>
<dbReference type="AlphaFoldDB" id="A0A2K0W9G6"/>
<evidence type="ECO:0000256" key="10">
    <source>
        <dbReference type="ARBA" id="ARBA00055764"/>
    </source>
</evidence>
<dbReference type="Gene3D" id="2.40.37.20">
    <property type="entry name" value="D-serine dehydratase-like domain"/>
    <property type="match status" value="1"/>
</dbReference>
<sequence length="461" mass="49791">MTIPQRQTPPVEELRQFYVGKSIHDVPKPAVILDRARVNRHCQSMLNAVDALGLGFRAHVKTHKTIEATRLQIGQGSSDVKLIVSTLAEIEHLLPLLKEFKAAGRRLDILYGLPLPRSQISRLANLGSELGQGSISVLIDHPSQLESVKAFSQHAKFPARVFLKVDTGYHRAGLPPTAMNKNGLIEALAQLEANGKAELLGLYSHSSLSYKDSTAEQAMANLEGEIQGCLDAVHSHAHLFAKDKQLVVSVGASPQVTAVENLVTSQGDLSPAAESLRKSIQAVTTGKPDGLQTKLELHAGVYSILDMQQVSTNSRRQLGSFEEEIAISVIAEVCSVYNDKERSQPEALVAVGCLGLGRESCAAYPGFGVISQSSYKALPGDQRRLIIDRISQEHSIAAWEHADGEDASSLPPVPLDVGQDVIIFPNHACVAGALYGWYLVVDSSEGNATKIVDVWVRASGW</sequence>
<comment type="similarity">
    <text evidence="3">Belongs to the DSD1 family.</text>
</comment>
<dbReference type="GO" id="GO:0046872">
    <property type="term" value="F:metal ion binding"/>
    <property type="evidence" value="ECO:0007669"/>
    <property type="project" value="UniProtKB-KW"/>
</dbReference>
<keyword evidence="8" id="KW-0456">Lyase</keyword>
<evidence type="ECO:0000256" key="3">
    <source>
        <dbReference type="ARBA" id="ARBA00005323"/>
    </source>
</evidence>
<feature type="domain" description="D-serine dehydratase-like" evidence="14">
    <location>
        <begin position="326"/>
        <end position="442"/>
    </location>
</feature>
<dbReference type="SMART" id="SM01119">
    <property type="entry name" value="D-ser_dehydrat"/>
    <property type="match status" value="1"/>
</dbReference>
<evidence type="ECO:0000256" key="7">
    <source>
        <dbReference type="ARBA" id="ARBA00022898"/>
    </source>
</evidence>
<gene>
    <name evidence="15" type="ORF">FNYG_07804</name>
</gene>
<dbReference type="Pfam" id="PF14031">
    <property type="entry name" value="D-ser_dehydrat"/>
    <property type="match status" value="1"/>
</dbReference>
<comment type="cofactor">
    <cofactor evidence="1">
        <name>pyridoxal 5'-phosphate</name>
        <dbReference type="ChEBI" id="CHEBI:597326"/>
    </cofactor>
</comment>
<dbReference type="SUPFAM" id="SSF51419">
    <property type="entry name" value="PLP-binding barrel"/>
    <property type="match status" value="1"/>
</dbReference>
<evidence type="ECO:0000256" key="13">
    <source>
        <dbReference type="ARBA" id="ARBA00075219"/>
    </source>
</evidence>
<comment type="cofactor">
    <cofactor evidence="2">
        <name>Zn(2+)</name>
        <dbReference type="ChEBI" id="CHEBI:29105"/>
    </cofactor>
</comment>